<dbReference type="GeneID" id="9622962"/>
<organism evidence="2">
    <name type="scientific">Volvox carteri f. nagariensis</name>
    <dbReference type="NCBI Taxonomy" id="3068"/>
    <lineage>
        <taxon>Eukaryota</taxon>
        <taxon>Viridiplantae</taxon>
        <taxon>Chlorophyta</taxon>
        <taxon>core chlorophytes</taxon>
        <taxon>Chlorophyceae</taxon>
        <taxon>CS clade</taxon>
        <taxon>Chlamydomonadales</taxon>
        <taxon>Volvocaceae</taxon>
        <taxon>Volvox</taxon>
    </lineage>
</organism>
<dbReference type="RefSeq" id="XP_002957866.1">
    <property type="nucleotide sequence ID" value="XM_002957820.1"/>
</dbReference>
<evidence type="ECO:0000313" key="1">
    <source>
        <dbReference type="EMBL" id="EFJ41103.1"/>
    </source>
</evidence>
<evidence type="ECO:0008006" key="3">
    <source>
        <dbReference type="Google" id="ProtNLM"/>
    </source>
</evidence>
<accession>D8UGS4</accession>
<proteinExistence type="predicted"/>
<protein>
    <recommendedName>
        <fullName evidence="3">FAS1 domain-containing protein</fullName>
    </recommendedName>
</protein>
<sequence length="178" mass="20020">MYILYRLCPCDAARSLTAAPSNVTVYKTLYDLMSATPKLRPMLGVFNYTGLLGVLKDPNTMITCFLPSSEAGTFTIVMNKSWTKPGDQKGRFVWGLLLQHCVDGQKALTLKKLNEDIYYTALPQRWQTTFKILKFKCVLNNGFVVELQLAIYVGDELPCKLVDFARFVCRQGGTSVKV</sequence>
<dbReference type="SUPFAM" id="SSF82153">
    <property type="entry name" value="FAS1 domain"/>
    <property type="match status" value="1"/>
</dbReference>
<dbReference type="AlphaFoldDB" id="D8UGS4"/>
<dbReference type="KEGG" id="vcn:VOLCADRAFT_98994"/>
<name>D8UGS4_VOLCA</name>
<dbReference type="InParanoid" id="D8UGS4"/>
<dbReference type="InterPro" id="IPR036378">
    <property type="entry name" value="FAS1_dom_sf"/>
</dbReference>
<evidence type="ECO:0000313" key="2">
    <source>
        <dbReference type="Proteomes" id="UP000001058"/>
    </source>
</evidence>
<keyword evidence="2" id="KW-1185">Reference proteome</keyword>
<reference evidence="1 2" key="1">
    <citation type="journal article" date="2010" name="Science">
        <title>Genomic analysis of organismal complexity in the multicellular green alga Volvox carteri.</title>
        <authorList>
            <person name="Prochnik S.E."/>
            <person name="Umen J."/>
            <person name="Nedelcu A.M."/>
            <person name="Hallmann A."/>
            <person name="Miller S.M."/>
            <person name="Nishii I."/>
            <person name="Ferris P."/>
            <person name="Kuo A."/>
            <person name="Mitros T."/>
            <person name="Fritz-Laylin L.K."/>
            <person name="Hellsten U."/>
            <person name="Chapman J."/>
            <person name="Simakov O."/>
            <person name="Rensing S.A."/>
            <person name="Terry A."/>
            <person name="Pangilinan J."/>
            <person name="Kapitonov V."/>
            <person name="Jurka J."/>
            <person name="Salamov A."/>
            <person name="Shapiro H."/>
            <person name="Schmutz J."/>
            <person name="Grimwood J."/>
            <person name="Lindquist E."/>
            <person name="Lucas S."/>
            <person name="Grigoriev I.V."/>
            <person name="Schmitt R."/>
            <person name="Kirk D."/>
            <person name="Rokhsar D.S."/>
        </authorList>
    </citation>
    <scope>NUCLEOTIDE SEQUENCE [LARGE SCALE GENOMIC DNA]</scope>
    <source>
        <strain evidence="2">f. Nagariensis / Eve</strain>
    </source>
</reference>
<dbReference type="EMBL" id="GL378401">
    <property type="protein sequence ID" value="EFJ41103.1"/>
    <property type="molecule type" value="Genomic_DNA"/>
</dbReference>
<gene>
    <name evidence="1" type="ORF">VOLCADRAFT_98994</name>
</gene>
<dbReference type="Proteomes" id="UP000001058">
    <property type="component" value="Unassembled WGS sequence"/>
</dbReference>